<protein>
    <recommendedName>
        <fullName evidence="3">Alcohol acetyltransferase</fullName>
    </recommendedName>
</protein>
<dbReference type="AlphaFoldDB" id="A0A9W4IWJ2"/>
<sequence length="509" mass="58076">MAEKGNTQSESLANPESDFLNIQPAERYQRQFSLLNRFGLQSNVILAASFANSEARTTVLSKEVVYPAFRRIIQQYPELSMVYFDGPSKKKKSNHRCMSGFLRSVNLDDHVEFLDIPENEEELSLTGLIERYHRTWFDHSKRPPWQFIVINGRQTLLVFDHYITDGRGATFILDSLREALNLPNQNENDSSIVQLTSEVKGFPEVDPVELLGKPFVFWAILNYLRFWFICLFYRGTSVFFHDAKYEEQDFTFDDPKKEDNVVITRLHTLRLSAKTMIKCLHACREHQTSFTSLLHTLIKVSLATDFYPKAKFSHSETVIDVRPYLPTQERERTISTAVSMISSFDWLSKFREAGQSPDGEEPSIVNAELLWDLSQQHKAHITNDLKHEMSWLKAWLSILMVGEDEEDYISTLLPGYKLVQNRTFSVSNLGAFSSADSSVSGPWAISSMEFSAGAFKAGIGSNLTFNIIGVQNGATVIHVSHEEGSLPEEFVGALLERIEKRIFAIIEIE</sequence>
<evidence type="ECO:0008006" key="3">
    <source>
        <dbReference type="Google" id="ProtNLM"/>
    </source>
</evidence>
<dbReference type="InterPro" id="IPR010828">
    <property type="entry name" value="Atf2/Sli1-like"/>
</dbReference>
<dbReference type="PANTHER" id="PTHR28037">
    <property type="entry name" value="ALCOHOL O-ACETYLTRANSFERASE 1-RELATED"/>
    <property type="match status" value="1"/>
</dbReference>
<organism evidence="1 2">
    <name type="scientific">Penicillium salamii</name>
    <dbReference type="NCBI Taxonomy" id="1612424"/>
    <lineage>
        <taxon>Eukaryota</taxon>
        <taxon>Fungi</taxon>
        <taxon>Dikarya</taxon>
        <taxon>Ascomycota</taxon>
        <taxon>Pezizomycotina</taxon>
        <taxon>Eurotiomycetes</taxon>
        <taxon>Eurotiomycetidae</taxon>
        <taxon>Eurotiales</taxon>
        <taxon>Aspergillaceae</taxon>
        <taxon>Penicillium</taxon>
    </lineage>
</organism>
<name>A0A9W4IWJ2_9EURO</name>
<reference evidence="1" key="1">
    <citation type="submission" date="2021-07" db="EMBL/GenBank/DDBJ databases">
        <authorList>
            <person name="Branca A.L. A."/>
        </authorList>
    </citation>
    <scope>NUCLEOTIDE SEQUENCE</scope>
</reference>
<gene>
    <name evidence="1" type="ORF">PSALAMII_LOCUS3258</name>
</gene>
<comment type="caution">
    <text evidence="1">The sequence shown here is derived from an EMBL/GenBank/DDBJ whole genome shotgun (WGS) entry which is preliminary data.</text>
</comment>
<dbReference type="OrthoDB" id="2150604at2759"/>
<dbReference type="Pfam" id="PF07247">
    <property type="entry name" value="AATase"/>
    <property type="match status" value="1"/>
</dbReference>
<evidence type="ECO:0000313" key="1">
    <source>
        <dbReference type="EMBL" id="CAG8351892.1"/>
    </source>
</evidence>
<dbReference type="PANTHER" id="PTHR28037:SF1">
    <property type="entry name" value="ALCOHOL O-ACETYLTRANSFERASE 1-RELATED"/>
    <property type="match status" value="1"/>
</dbReference>
<proteinExistence type="predicted"/>
<dbReference type="EMBL" id="CAJVPA010000111">
    <property type="protein sequence ID" value="CAG8351892.1"/>
    <property type="molecule type" value="Genomic_DNA"/>
</dbReference>
<dbReference type="GO" id="GO:0008080">
    <property type="term" value="F:N-acetyltransferase activity"/>
    <property type="evidence" value="ECO:0007669"/>
    <property type="project" value="TreeGrafter"/>
</dbReference>
<dbReference type="SUPFAM" id="SSF52777">
    <property type="entry name" value="CoA-dependent acyltransferases"/>
    <property type="match status" value="1"/>
</dbReference>
<evidence type="ECO:0000313" key="2">
    <source>
        <dbReference type="Proteomes" id="UP001152646"/>
    </source>
</evidence>
<dbReference type="Proteomes" id="UP001152646">
    <property type="component" value="Unassembled WGS sequence"/>
</dbReference>
<accession>A0A9W4IWJ2</accession>
<dbReference type="InterPro" id="IPR052058">
    <property type="entry name" value="Alcohol_O-acetyltransferase"/>
</dbReference>